<dbReference type="Proteomes" id="UP000663836">
    <property type="component" value="Unassembled WGS sequence"/>
</dbReference>
<proteinExistence type="predicted"/>
<comment type="caution">
    <text evidence="1">The sequence shown here is derived from an EMBL/GenBank/DDBJ whole genome shotgun (WGS) entry which is preliminary data.</text>
</comment>
<evidence type="ECO:0000313" key="1">
    <source>
        <dbReference type="EMBL" id="CAF3577885.1"/>
    </source>
</evidence>
<protein>
    <submittedName>
        <fullName evidence="1">Uncharacterized protein</fullName>
    </submittedName>
</protein>
<reference evidence="1" key="1">
    <citation type="submission" date="2021-02" db="EMBL/GenBank/DDBJ databases">
        <authorList>
            <person name="Nowell W R."/>
        </authorList>
    </citation>
    <scope>NUCLEOTIDE SEQUENCE</scope>
</reference>
<dbReference type="AlphaFoldDB" id="A0A818LZH4"/>
<name>A0A818LZH4_9BILA</name>
<gene>
    <name evidence="1" type="ORF">JBS370_LOCUS2655</name>
</gene>
<sequence length="242" mass="28650">MKQSHNEFDDRFITTNQDYGSFYFGRLQHNQIDPNKIEYELSINNQVRNERRQLPSIAYDIMFDKHDSFKIVSHPKKIYQPIISRRQLKYIKSKNQTNEERQIIIKNILESYTTFIKCIYQNKPQENFQISNSVLELIANELFLLNPEISIDELVEYMIAITVPHEYLGMPSIDPNQPYPGTENECARTPRLQHILEHFQKAKKMVADSKQQFDSKAISSQSMLGFKYIYNPFVNARPFRQS</sequence>
<organism evidence="1 2">
    <name type="scientific">Rotaria sordida</name>
    <dbReference type="NCBI Taxonomy" id="392033"/>
    <lineage>
        <taxon>Eukaryota</taxon>
        <taxon>Metazoa</taxon>
        <taxon>Spiralia</taxon>
        <taxon>Gnathifera</taxon>
        <taxon>Rotifera</taxon>
        <taxon>Eurotatoria</taxon>
        <taxon>Bdelloidea</taxon>
        <taxon>Philodinida</taxon>
        <taxon>Philodinidae</taxon>
        <taxon>Rotaria</taxon>
    </lineage>
</organism>
<evidence type="ECO:0000313" key="2">
    <source>
        <dbReference type="Proteomes" id="UP000663836"/>
    </source>
</evidence>
<dbReference type="EMBL" id="CAJOBD010000107">
    <property type="protein sequence ID" value="CAF3577885.1"/>
    <property type="molecule type" value="Genomic_DNA"/>
</dbReference>
<accession>A0A818LZH4</accession>